<dbReference type="PANTHER" id="PTHR46797">
    <property type="entry name" value="HTH-TYPE TRANSCRIPTIONAL REGULATOR"/>
    <property type="match status" value="1"/>
</dbReference>
<proteinExistence type="predicted"/>
<keyword evidence="3" id="KW-0804">Transcription</keyword>
<dbReference type="InterPro" id="IPR001387">
    <property type="entry name" value="Cro/C1-type_HTH"/>
</dbReference>
<gene>
    <name evidence="5" type="ORF">F1193_08540</name>
</gene>
<dbReference type="PANTHER" id="PTHR46797:SF23">
    <property type="entry name" value="HTH-TYPE TRANSCRIPTIONAL REGULATOR SUTR"/>
    <property type="match status" value="1"/>
</dbReference>
<dbReference type="Gene3D" id="1.10.260.40">
    <property type="entry name" value="lambda repressor-like DNA-binding domains"/>
    <property type="match status" value="1"/>
</dbReference>
<dbReference type="GO" id="GO:0005829">
    <property type="term" value="C:cytosol"/>
    <property type="evidence" value="ECO:0007669"/>
    <property type="project" value="TreeGrafter"/>
</dbReference>
<evidence type="ECO:0000256" key="1">
    <source>
        <dbReference type="ARBA" id="ARBA00023015"/>
    </source>
</evidence>
<name>A0A5M6I1Z0_9HYPH</name>
<comment type="caution">
    <text evidence="5">The sequence shown here is derived from an EMBL/GenBank/DDBJ whole genome shotgun (WGS) entry which is preliminary data.</text>
</comment>
<feature type="domain" description="HTH cro/C1-type" evidence="4">
    <location>
        <begin position="11"/>
        <end position="65"/>
    </location>
</feature>
<evidence type="ECO:0000256" key="2">
    <source>
        <dbReference type="ARBA" id="ARBA00023125"/>
    </source>
</evidence>
<dbReference type="Proteomes" id="UP000323886">
    <property type="component" value="Unassembled WGS sequence"/>
</dbReference>
<dbReference type="EMBL" id="VWPL01000012">
    <property type="protein sequence ID" value="KAA5601828.1"/>
    <property type="molecule type" value="Genomic_DNA"/>
</dbReference>
<keyword evidence="6" id="KW-1185">Reference proteome</keyword>
<dbReference type="GO" id="GO:0003700">
    <property type="term" value="F:DNA-binding transcription factor activity"/>
    <property type="evidence" value="ECO:0007669"/>
    <property type="project" value="TreeGrafter"/>
</dbReference>
<reference evidence="5 6" key="1">
    <citation type="submission" date="2019-09" db="EMBL/GenBank/DDBJ databases">
        <title>Draft Whole-Genome sequence of Blastochloris sulfoviridis DSM 729.</title>
        <authorList>
            <person name="Meyer T.E."/>
            <person name="Kyndt J.A."/>
        </authorList>
    </citation>
    <scope>NUCLEOTIDE SEQUENCE [LARGE SCALE GENOMIC DNA]</scope>
    <source>
        <strain evidence="5 6">DSM 729</strain>
    </source>
</reference>
<evidence type="ECO:0000313" key="5">
    <source>
        <dbReference type="EMBL" id="KAA5601828.1"/>
    </source>
</evidence>
<dbReference type="SUPFAM" id="SSF47413">
    <property type="entry name" value="lambda repressor-like DNA-binding domains"/>
    <property type="match status" value="1"/>
</dbReference>
<dbReference type="GO" id="GO:0003677">
    <property type="term" value="F:DNA binding"/>
    <property type="evidence" value="ECO:0007669"/>
    <property type="project" value="UniProtKB-KW"/>
</dbReference>
<keyword evidence="1" id="KW-0805">Transcription regulation</keyword>
<sequence>MDIRDVFGKNLLRLRKQAGLSQEGVADLAGVDRAHIGAMERGEQNVTLLTLWQVAHALHVRPADLLNEDLAAGSDSSAPDGSSSS</sequence>
<dbReference type="SMART" id="SM00530">
    <property type="entry name" value="HTH_XRE"/>
    <property type="match status" value="1"/>
</dbReference>
<evidence type="ECO:0000313" key="6">
    <source>
        <dbReference type="Proteomes" id="UP000323886"/>
    </source>
</evidence>
<dbReference type="OrthoDB" id="9815697at2"/>
<accession>A0A5M6I1Z0</accession>
<evidence type="ECO:0000259" key="4">
    <source>
        <dbReference type="PROSITE" id="PS50943"/>
    </source>
</evidence>
<dbReference type="InterPro" id="IPR010982">
    <property type="entry name" value="Lambda_DNA-bd_dom_sf"/>
</dbReference>
<protein>
    <submittedName>
        <fullName evidence="5">Helix-turn-helix transcriptional regulator</fullName>
    </submittedName>
</protein>
<dbReference type="CDD" id="cd00093">
    <property type="entry name" value="HTH_XRE"/>
    <property type="match status" value="1"/>
</dbReference>
<dbReference type="InterPro" id="IPR050807">
    <property type="entry name" value="TransReg_Diox_bact_type"/>
</dbReference>
<organism evidence="5 6">
    <name type="scientific">Blastochloris sulfoviridis</name>
    <dbReference type="NCBI Taxonomy" id="50712"/>
    <lineage>
        <taxon>Bacteria</taxon>
        <taxon>Pseudomonadati</taxon>
        <taxon>Pseudomonadota</taxon>
        <taxon>Alphaproteobacteria</taxon>
        <taxon>Hyphomicrobiales</taxon>
        <taxon>Blastochloridaceae</taxon>
        <taxon>Blastochloris</taxon>
    </lineage>
</organism>
<dbReference type="Pfam" id="PF01381">
    <property type="entry name" value="HTH_3"/>
    <property type="match status" value="1"/>
</dbReference>
<dbReference type="AlphaFoldDB" id="A0A5M6I1Z0"/>
<evidence type="ECO:0000256" key="3">
    <source>
        <dbReference type="ARBA" id="ARBA00023163"/>
    </source>
</evidence>
<dbReference type="PROSITE" id="PS50943">
    <property type="entry name" value="HTH_CROC1"/>
    <property type="match status" value="1"/>
</dbReference>
<keyword evidence="2" id="KW-0238">DNA-binding</keyword>